<dbReference type="Pfam" id="PF01183">
    <property type="entry name" value="Glyco_hydro_25"/>
    <property type="match status" value="1"/>
</dbReference>
<dbReference type="GO" id="GO:0016998">
    <property type="term" value="P:cell wall macromolecule catabolic process"/>
    <property type="evidence" value="ECO:0007669"/>
    <property type="project" value="InterPro"/>
</dbReference>
<evidence type="ECO:0000256" key="2">
    <source>
        <dbReference type="ARBA" id="ARBA00022801"/>
    </source>
</evidence>
<dbReference type="Gene3D" id="3.20.20.80">
    <property type="entry name" value="Glycosidases"/>
    <property type="match status" value="1"/>
</dbReference>
<sequence>MLKQLMSLFRSVSFTLMLVAAACSQSSEPVAGGVIPLQSGFTGIDLSHHNGRIRWDEFEAAPVDFLYLKATEGRDWKDPRFLENWREATTRGWTVGAYHFYRLCRPGAEQAQNFIQSVEVRTGVLPPAVDLEYAHNCEPRGSTTETLGELDTFLTALEAEYGVRPVIYTTPEFHTDWLAGNYDDYPLWLRGLGETMPRTINGRVPDIWQYTMSGRVPGIDGRVDMNRVPDHPPG</sequence>
<dbReference type="GO" id="GO:0003796">
    <property type="term" value="F:lysozyme activity"/>
    <property type="evidence" value="ECO:0007669"/>
    <property type="project" value="UniProtKB-EC"/>
</dbReference>
<dbReference type="SMART" id="SM00641">
    <property type="entry name" value="Glyco_25"/>
    <property type="match status" value="1"/>
</dbReference>
<dbReference type="EMBL" id="CZQD01000034">
    <property type="protein sequence ID" value="CUS56953.1"/>
    <property type="molecule type" value="Genomic_DNA"/>
</dbReference>
<keyword evidence="2 4" id="KW-0378">Hydrolase</keyword>
<gene>
    <name evidence="4" type="ORF">MGWOODY_Hyp1415</name>
</gene>
<evidence type="ECO:0000256" key="3">
    <source>
        <dbReference type="ARBA" id="ARBA00023295"/>
    </source>
</evidence>
<evidence type="ECO:0000256" key="1">
    <source>
        <dbReference type="ARBA" id="ARBA00010646"/>
    </source>
</evidence>
<dbReference type="PROSITE" id="PS51257">
    <property type="entry name" value="PROKAR_LIPOPROTEIN"/>
    <property type="match status" value="1"/>
</dbReference>
<name>A0A160U088_9ZZZZ</name>
<dbReference type="InterPro" id="IPR002053">
    <property type="entry name" value="Glyco_hydro_25"/>
</dbReference>
<dbReference type="InterPro" id="IPR018077">
    <property type="entry name" value="Glyco_hydro_fam25_subgr"/>
</dbReference>
<dbReference type="InterPro" id="IPR017853">
    <property type="entry name" value="GH"/>
</dbReference>
<dbReference type="PROSITE" id="PS51904">
    <property type="entry name" value="GLYCOSYL_HYDROL_F25_2"/>
    <property type="match status" value="1"/>
</dbReference>
<dbReference type="AlphaFoldDB" id="A0A160U088"/>
<evidence type="ECO:0000313" key="4">
    <source>
        <dbReference type="EMBL" id="CUS56953.1"/>
    </source>
</evidence>
<protein>
    <submittedName>
        <fullName evidence="4">Lyzozyme M1 (1,4-beta-N-acetylmuramidase)</fullName>
        <ecNumber evidence="4">3.2.1.17</ecNumber>
    </submittedName>
</protein>
<dbReference type="SUPFAM" id="SSF51445">
    <property type="entry name" value="(Trans)glycosidases"/>
    <property type="match status" value="1"/>
</dbReference>
<organism evidence="4">
    <name type="scientific">hydrothermal vent metagenome</name>
    <dbReference type="NCBI Taxonomy" id="652676"/>
    <lineage>
        <taxon>unclassified sequences</taxon>
        <taxon>metagenomes</taxon>
        <taxon>ecological metagenomes</taxon>
    </lineage>
</organism>
<dbReference type="PANTHER" id="PTHR34135">
    <property type="entry name" value="LYSOZYME"/>
    <property type="match status" value="1"/>
</dbReference>
<accession>A0A160U088</accession>
<dbReference type="PANTHER" id="PTHR34135:SF2">
    <property type="entry name" value="LYSOZYME"/>
    <property type="match status" value="1"/>
</dbReference>
<proteinExistence type="inferred from homology"/>
<dbReference type="GO" id="GO:0016052">
    <property type="term" value="P:carbohydrate catabolic process"/>
    <property type="evidence" value="ECO:0007669"/>
    <property type="project" value="TreeGrafter"/>
</dbReference>
<dbReference type="EC" id="3.2.1.17" evidence="4"/>
<reference evidence="4" key="1">
    <citation type="submission" date="2015-10" db="EMBL/GenBank/DDBJ databases">
        <authorList>
            <person name="Gilbert D.G."/>
        </authorList>
    </citation>
    <scope>NUCLEOTIDE SEQUENCE</scope>
</reference>
<keyword evidence="3 4" id="KW-0326">Glycosidase</keyword>
<comment type="similarity">
    <text evidence="1">Belongs to the glycosyl hydrolase 25 family.</text>
</comment>
<dbReference type="GO" id="GO:0009253">
    <property type="term" value="P:peptidoglycan catabolic process"/>
    <property type="evidence" value="ECO:0007669"/>
    <property type="project" value="InterPro"/>
</dbReference>